<dbReference type="HAMAP" id="MF_00009">
    <property type="entry name" value="Endoribonucl_YbeY"/>
    <property type="match status" value="1"/>
</dbReference>
<reference evidence="8 9" key="1">
    <citation type="submission" date="2017-01" db="EMBL/GenBank/DDBJ databases">
        <authorList>
            <person name="Varghese N."/>
            <person name="Submissions S."/>
        </authorList>
    </citation>
    <scope>NUCLEOTIDE SEQUENCE [LARGE SCALE GENOMIC DNA]</scope>
    <source>
        <strain evidence="8 9">DSM 2061</strain>
    </source>
</reference>
<keyword evidence="2 7" id="KW-0540">Nuclease</keyword>
<evidence type="ECO:0000256" key="4">
    <source>
        <dbReference type="ARBA" id="ARBA00022759"/>
    </source>
</evidence>
<evidence type="ECO:0000256" key="5">
    <source>
        <dbReference type="ARBA" id="ARBA00022801"/>
    </source>
</evidence>
<protein>
    <recommendedName>
        <fullName evidence="7">Endoribonuclease YbeY</fullName>
        <ecNumber evidence="7">3.1.-.-</ecNumber>
    </recommendedName>
</protein>
<keyword evidence="7" id="KW-0698">rRNA processing</keyword>
<comment type="cofactor">
    <cofactor evidence="7">
        <name>Zn(2+)</name>
        <dbReference type="ChEBI" id="CHEBI:29105"/>
    </cofactor>
    <text evidence="7">Binds 1 zinc ion.</text>
</comment>
<keyword evidence="7" id="KW-0963">Cytoplasm</keyword>
<dbReference type="RefSeq" id="WP_076453168.1">
    <property type="nucleotide sequence ID" value="NZ_FTOB01000001.1"/>
</dbReference>
<evidence type="ECO:0000256" key="7">
    <source>
        <dbReference type="HAMAP-Rule" id="MF_00009"/>
    </source>
</evidence>
<dbReference type="SUPFAM" id="SSF55486">
    <property type="entry name" value="Metalloproteases ('zincins'), catalytic domain"/>
    <property type="match status" value="1"/>
</dbReference>
<dbReference type="PANTHER" id="PTHR46986">
    <property type="entry name" value="ENDORIBONUCLEASE YBEY, CHLOROPLASTIC"/>
    <property type="match status" value="1"/>
</dbReference>
<dbReference type="Proteomes" id="UP000185728">
    <property type="component" value="Unassembled WGS sequence"/>
</dbReference>
<comment type="function">
    <text evidence="7">Single strand-specific metallo-endoribonuclease involved in late-stage 70S ribosome quality control and in maturation of the 3' terminus of the 16S rRNA.</text>
</comment>
<keyword evidence="3 7" id="KW-0479">Metal-binding</keyword>
<dbReference type="PROSITE" id="PS01306">
    <property type="entry name" value="UPF0054"/>
    <property type="match status" value="1"/>
</dbReference>
<dbReference type="NCBIfam" id="TIGR00043">
    <property type="entry name" value="rRNA maturation RNase YbeY"/>
    <property type="match status" value="1"/>
</dbReference>
<dbReference type="EC" id="3.1.-.-" evidence="7"/>
<comment type="subcellular location">
    <subcellularLocation>
        <location evidence="7">Cytoplasm</location>
    </subcellularLocation>
</comment>
<evidence type="ECO:0000256" key="1">
    <source>
        <dbReference type="ARBA" id="ARBA00010875"/>
    </source>
</evidence>
<evidence type="ECO:0000313" key="9">
    <source>
        <dbReference type="Proteomes" id="UP000185728"/>
    </source>
</evidence>
<dbReference type="PANTHER" id="PTHR46986:SF1">
    <property type="entry name" value="ENDORIBONUCLEASE YBEY, CHLOROPLASTIC"/>
    <property type="match status" value="1"/>
</dbReference>
<dbReference type="Gene3D" id="3.40.390.30">
    <property type="entry name" value="Metalloproteases ('zincins'), catalytic domain"/>
    <property type="match status" value="1"/>
</dbReference>
<evidence type="ECO:0000313" key="8">
    <source>
        <dbReference type="EMBL" id="SIS38394.1"/>
    </source>
</evidence>
<evidence type="ECO:0000256" key="3">
    <source>
        <dbReference type="ARBA" id="ARBA00022723"/>
    </source>
</evidence>
<keyword evidence="4 7" id="KW-0255">Endonuclease</keyword>
<feature type="binding site" evidence="7">
    <location>
        <position position="115"/>
    </location>
    <ligand>
        <name>Zn(2+)</name>
        <dbReference type="ChEBI" id="CHEBI:29105"/>
        <note>catalytic</note>
    </ligand>
</feature>
<dbReference type="EMBL" id="FTOB01000001">
    <property type="protein sequence ID" value="SIS38394.1"/>
    <property type="molecule type" value="Genomic_DNA"/>
</dbReference>
<evidence type="ECO:0000256" key="2">
    <source>
        <dbReference type="ARBA" id="ARBA00022722"/>
    </source>
</evidence>
<gene>
    <name evidence="7" type="primary">ybeY</name>
    <name evidence="8" type="ORF">SAMN05421766_101277</name>
</gene>
<accession>A0ABY1KLM0</accession>
<comment type="similarity">
    <text evidence="1 7">Belongs to the endoribonuclease YbeY family.</text>
</comment>
<comment type="caution">
    <text evidence="8">The sequence shown here is derived from an EMBL/GenBank/DDBJ whole genome shotgun (WGS) entry which is preliminary data.</text>
</comment>
<proteinExistence type="inferred from homology"/>
<sequence>MIEFHFKTDFSLEHQEKYRRWLEKLIESEQGSLEQLDYIFCSDEELLDMNQKYLSHDTYTDILTFDYTEDKAIAGDIFISVDRVKDNAQDLNTEFEEELRRVMAHGVLHLFGYKDKTDEEASLMRTKEEEKMVMFHVEQ</sequence>
<feature type="binding site" evidence="7">
    <location>
        <position position="105"/>
    </location>
    <ligand>
        <name>Zn(2+)</name>
        <dbReference type="ChEBI" id="CHEBI:29105"/>
        <note>catalytic</note>
    </ligand>
</feature>
<keyword evidence="7" id="KW-0690">Ribosome biogenesis</keyword>
<name>A0ABY1KLM0_9FLAO</name>
<keyword evidence="5 7" id="KW-0378">Hydrolase</keyword>
<keyword evidence="6 7" id="KW-0862">Zinc</keyword>
<evidence type="ECO:0000256" key="6">
    <source>
        <dbReference type="ARBA" id="ARBA00022833"/>
    </source>
</evidence>
<dbReference type="InterPro" id="IPR020549">
    <property type="entry name" value="YbeY_CS"/>
</dbReference>
<keyword evidence="9" id="KW-1185">Reference proteome</keyword>
<dbReference type="InterPro" id="IPR002036">
    <property type="entry name" value="YbeY"/>
</dbReference>
<organism evidence="8 9">
    <name type="scientific">Zobellia uliginosa</name>
    <dbReference type="NCBI Taxonomy" id="143224"/>
    <lineage>
        <taxon>Bacteria</taxon>
        <taxon>Pseudomonadati</taxon>
        <taxon>Bacteroidota</taxon>
        <taxon>Flavobacteriia</taxon>
        <taxon>Flavobacteriales</taxon>
        <taxon>Flavobacteriaceae</taxon>
        <taxon>Zobellia</taxon>
    </lineage>
</organism>
<dbReference type="Pfam" id="PF02130">
    <property type="entry name" value="YbeY"/>
    <property type="match status" value="1"/>
</dbReference>
<dbReference type="InterPro" id="IPR023091">
    <property type="entry name" value="MetalPrtase_cat_dom_sf_prd"/>
</dbReference>
<feature type="binding site" evidence="7">
    <location>
        <position position="109"/>
    </location>
    <ligand>
        <name>Zn(2+)</name>
        <dbReference type="ChEBI" id="CHEBI:29105"/>
        <note>catalytic</note>
    </ligand>
</feature>